<dbReference type="Proteomes" id="UP000308197">
    <property type="component" value="Unassembled WGS sequence"/>
</dbReference>
<keyword evidence="3" id="KW-1185">Reference proteome</keyword>
<sequence>MSTRRVARLRATDLLRQRAHFRSVTTIRCRRRPMYNTCNPYGGDTLFASTGARCAQAEWVHHRSPQVASAAPTFGRDDFRGEHAGPLVHGMSTSRSRRGHVVRRAIGRGTRPMSALVPMICDLIATRYAGFSTPPLSTEDSASSMSASSASSVSAV</sequence>
<gene>
    <name evidence="2" type="ORF">K466DRAFT_16588</name>
</gene>
<evidence type="ECO:0000256" key="1">
    <source>
        <dbReference type="SAM" id="MobiDB-lite"/>
    </source>
</evidence>
<dbReference type="InParanoid" id="A0A5C3PIN7"/>
<proteinExistence type="predicted"/>
<evidence type="ECO:0000313" key="2">
    <source>
        <dbReference type="EMBL" id="TFK89664.1"/>
    </source>
</evidence>
<dbReference type="EMBL" id="ML211069">
    <property type="protein sequence ID" value="TFK89664.1"/>
    <property type="molecule type" value="Genomic_DNA"/>
</dbReference>
<evidence type="ECO:0000313" key="3">
    <source>
        <dbReference type="Proteomes" id="UP000308197"/>
    </source>
</evidence>
<reference evidence="2 3" key="1">
    <citation type="journal article" date="2019" name="Nat. Ecol. Evol.">
        <title>Megaphylogeny resolves global patterns of mushroom evolution.</title>
        <authorList>
            <person name="Varga T."/>
            <person name="Krizsan K."/>
            <person name="Foldi C."/>
            <person name="Dima B."/>
            <person name="Sanchez-Garcia M."/>
            <person name="Sanchez-Ramirez S."/>
            <person name="Szollosi G.J."/>
            <person name="Szarkandi J.G."/>
            <person name="Papp V."/>
            <person name="Albert L."/>
            <person name="Andreopoulos W."/>
            <person name="Angelini C."/>
            <person name="Antonin V."/>
            <person name="Barry K.W."/>
            <person name="Bougher N.L."/>
            <person name="Buchanan P."/>
            <person name="Buyck B."/>
            <person name="Bense V."/>
            <person name="Catcheside P."/>
            <person name="Chovatia M."/>
            <person name="Cooper J."/>
            <person name="Damon W."/>
            <person name="Desjardin D."/>
            <person name="Finy P."/>
            <person name="Geml J."/>
            <person name="Haridas S."/>
            <person name="Hughes K."/>
            <person name="Justo A."/>
            <person name="Karasinski D."/>
            <person name="Kautmanova I."/>
            <person name="Kiss B."/>
            <person name="Kocsube S."/>
            <person name="Kotiranta H."/>
            <person name="LaButti K.M."/>
            <person name="Lechner B.E."/>
            <person name="Liimatainen K."/>
            <person name="Lipzen A."/>
            <person name="Lukacs Z."/>
            <person name="Mihaltcheva S."/>
            <person name="Morgado L.N."/>
            <person name="Niskanen T."/>
            <person name="Noordeloos M.E."/>
            <person name="Ohm R.A."/>
            <person name="Ortiz-Santana B."/>
            <person name="Ovrebo C."/>
            <person name="Racz N."/>
            <person name="Riley R."/>
            <person name="Savchenko A."/>
            <person name="Shiryaev A."/>
            <person name="Soop K."/>
            <person name="Spirin V."/>
            <person name="Szebenyi C."/>
            <person name="Tomsovsky M."/>
            <person name="Tulloss R.E."/>
            <person name="Uehling J."/>
            <person name="Grigoriev I.V."/>
            <person name="Vagvolgyi C."/>
            <person name="Papp T."/>
            <person name="Martin F.M."/>
            <person name="Miettinen O."/>
            <person name="Hibbett D.S."/>
            <person name="Nagy L.G."/>
        </authorList>
    </citation>
    <scope>NUCLEOTIDE SEQUENCE [LARGE SCALE GENOMIC DNA]</scope>
    <source>
        <strain evidence="2 3">HHB13444</strain>
    </source>
</reference>
<feature type="compositionally biased region" description="Low complexity" evidence="1">
    <location>
        <begin position="141"/>
        <end position="156"/>
    </location>
</feature>
<organism evidence="2 3">
    <name type="scientific">Polyporus arcularius HHB13444</name>
    <dbReference type="NCBI Taxonomy" id="1314778"/>
    <lineage>
        <taxon>Eukaryota</taxon>
        <taxon>Fungi</taxon>
        <taxon>Dikarya</taxon>
        <taxon>Basidiomycota</taxon>
        <taxon>Agaricomycotina</taxon>
        <taxon>Agaricomycetes</taxon>
        <taxon>Polyporales</taxon>
        <taxon>Polyporaceae</taxon>
        <taxon>Polyporus</taxon>
    </lineage>
</organism>
<dbReference type="AlphaFoldDB" id="A0A5C3PIN7"/>
<protein>
    <submittedName>
        <fullName evidence="2">Uncharacterized protein</fullName>
    </submittedName>
</protein>
<accession>A0A5C3PIN7</accession>
<feature type="region of interest" description="Disordered" evidence="1">
    <location>
        <begin position="135"/>
        <end position="156"/>
    </location>
</feature>
<name>A0A5C3PIN7_9APHY</name>